<organism evidence="3 4">
    <name type="scientific">Desulfonema limicola</name>
    <dbReference type="NCBI Taxonomy" id="45656"/>
    <lineage>
        <taxon>Bacteria</taxon>
        <taxon>Pseudomonadati</taxon>
        <taxon>Thermodesulfobacteriota</taxon>
        <taxon>Desulfobacteria</taxon>
        <taxon>Desulfobacterales</taxon>
        <taxon>Desulfococcaceae</taxon>
        <taxon>Desulfonema</taxon>
    </lineage>
</organism>
<dbReference type="Gene3D" id="3.40.50.2300">
    <property type="match status" value="1"/>
</dbReference>
<dbReference type="RefSeq" id="WP_207687700.1">
    <property type="nucleotide sequence ID" value="NZ_CP061799.1"/>
</dbReference>
<evidence type="ECO:0000313" key="4">
    <source>
        <dbReference type="Proteomes" id="UP000663720"/>
    </source>
</evidence>
<dbReference type="Pfam" id="PF00072">
    <property type="entry name" value="Response_reg"/>
    <property type="match status" value="1"/>
</dbReference>
<dbReference type="PANTHER" id="PTHR43228">
    <property type="entry name" value="TWO-COMPONENT RESPONSE REGULATOR"/>
    <property type="match status" value="1"/>
</dbReference>
<dbReference type="Proteomes" id="UP000663720">
    <property type="component" value="Chromosome"/>
</dbReference>
<accession>A0A975BAH1</accession>
<dbReference type="InterPro" id="IPR011006">
    <property type="entry name" value="CheY-like_superfamily"/>
</dbReference>
<dbReference type="PROSITE" id="PS50110">
    <property type="entry name" value="RESPONSE_REGULATORY"/>
    <property type="match status" value="1"/>
</dbReference>
<proteinExistence type="predicted"/>
<evidence type="ECO:0000256" key="1">
    <source>
        <dbReference type="PROSITE-ProRule" id="PRU00169"/>
    </source>
</evidence>
<evidence type="ECO:0000259" key="2">
    <source>
        <dbReference type="PROSITE" id="PS50110"/>
    </source>
</evidence>
<dbReference type="AlphaFoldDB" id="A0A975BAH1"/>
<dbReference type="SMART" id="SM00448">
    <property type="entry name" value="REC"/>
    <property type="match status" value="1"/>
</dbReference>
<name>A0A975BAH1_9BACT</name>
<sequence length="124" mass="14110">MKNIRVLLVDDFSTMRRVIKKILKGMGLENVMEADNGMEAWNLINKQNFDLVICDWHMPKMKGLDLLEKIRASTDYADLPFIMVSAEGKKDSILQATEKGVTNYITKPFSADDLEKILKSMLIG</sequence>
<dbReference type="EMBL" id="CP061799">
    <property type="protein sequence ID" value="QTA81692.1"/>
    <property type="molecule type" value="Genomic_DNA"/>
</dbReference>
<gene>
    <name evidence="3" type="primary">cheY10</name>
    <name evidence="3" type="ORF">dnl_40350</name>
</gene>
<dbReference type="KEGG" id="dli:dnl_40350"/>
<keyword evidence="1" id="KW-0597">Phosphoprotein</keyword>
<keyword evidence="4" id="KW-1185">Reference proteome</keyword>
<evidence type="ECO:0000313" key="3">
    <source>
        <dbReference type="EMBL" id="QTA81692.1"/>
    </source>
</evidence>
<dbReference type="PANTHER" id="PTHR43228:SF1">
    <property type="entry name" value="TWO-COMPONENT RESPONSE REGULATOR ARR22"/>
    <property type="match status" value="1"/>
</dbReference>
<protein>
    <submittedName>
        <fullName evidence="3">Chemotaxis protein</fullName>
    </submittedName>
</protein>
<dbReference type="GO" id="GO:0000160">
    <property type="term" value="P:phosphorelay signal transduction system"/>
    <property type="evidence" value="ECO:0007669"/>
    <property type="project" value="InterPro"/>
</dbReference>
<dbReference type="InterPro" id="IPR001789">
    <property type="entry name" value="Sig_transdc_resp-reg_receiver"/>
</dbReference>
<feature type="domain" description="Response regulatory" evidence="2">
    <location>
        <begin position="5"/>
        <end position="122"/>
    </location>
</feature>
<dbReference type="InterPro" id="IPR052048">
    <property type="entry name" value="ST_Response_Regulator"/>
</dbReference>
<feature type="modified residue" description="4-aspartylphosphate" evidence="1">
    <location>
        <position position="55"/>
    </location>
</feature>
<dbReference type="SUPFAM" id="SSF52172">
    <property type="entry name" value="CheY-like"/>
    <property type="match status" value="1"/>
</dbReference>
<reference evidence="3" key="1">
    <citation type="journal article" date="2021" name="Microb. Physiol.">
        <title>Proteogenomic Insights into the Physiology of Marine, Sulfate-Reducing, Filamentous Desulfonema limicola and Desulfonema magnum.</title>
        <authorList>
            <person name="Schnaars V."/>
            <person name="Wohlbrand L."/>
            <person name="Scheve S."/>
            <person name="Hinrichs C."/>
            <person name="Reinhardt R."/>
            <person name="Rabus R."/>
        </authorList>
    </citation>
    <scope>NUCLEOTIDE SEQUENCE</scope>
    <source>
        <strain evidence="3">5ac10</strain>
    </source>
</reference>